<dbReference type="GO" id="GO:0006508">
    <property type="term" value="P:proteolysis"/>
    <property type="evidence" value="ECO:0007669"/>
    <property type="project" value="UniProtKB-KW"/>
</dbReference>
<dbReference type="GO" id="GO:0071555">
    <property type="term" value="P:cell wall organization"/>
    <property type="evidence" value="ECO:0007669"/>
    <property type="project" value="UniProtKB-KW"/>
</dbReference>
<evidence type="ECO:0000313" key="18">
    <source>
        <dbReference type="EMBL" id="MCF7529984.1"/>
    </source>
</evidence>
<protein>
    <recommendedName>
        <fullName evidence="4">serine-type D-Ala-D-Ala carboxypeptidase</fullName>
        <ecNumber evidence="4">3.4.16.4</ecNumber>
    </recommendedName>
</protein>
<dbReference type="InterPro" id="IPR018044">
    <property type="entry name" value="Peptidase_S11"/>
</dbReference>
<dbReference type="PANTHER" id="PTHR21581">
    <property type="entry name" value="D-ALANYL-D-ALANINE CARBOXYPEPTIDASE"/>
    <property type="match status" value="1"/>
</dbReference>
<dbReference type="InterPro" id="IPR012338">
    <property type="entry name" value="Beta-lactam/transpept-like"/>
</dbReference>
<evidence type="ECO:0000256" key="9">
    <source>
        <dbReference type="ARBA" id="ARBA00022960"/>
    </source>
</evidence>
<dbReference type="Gene3D" id="2.60.410.10">
    <property type="entry name" value="D-Ala-D-Ala carboxypeptidase, C-terminal domain"/>
    <property type="match status" value="1"/>
</dbReference>
<evidence type="ECO:0000256" key="15">
    <source>
        <dbReference type="RuleBase" id="RU004016"/>
    </source>
</evidence>
<evidence type="ECO:0000256" key="6">
    <source>
        <dbReference type="ARBA" id="ARBA00022670"/>
    </source>
</evidence>
<dbReference type="Gene3D" id="3.40.710.10">
    <property type="entry name" value="DD-peptidase/beta-lactamase superfamily"/>
    <property type="match status" value="1"/>
</dbReference>
<dbReference type="SUPFAM" id="SSF56601">
    <property type="entry name" value="beta-lactamase/transpeptidase-like"/>
    <property type="match status" value="1"/>
</dbReference>
<dbReference type="PANTHER" id="PTHR21581:SF6">
    <property type="entry name" value="TRAFFICKING PROTEIN PARTICLE COMPLEX SUBUNIT 12"/>
    <property type="match status" value="1"/>
</dbReference>
<feature type="chain" id="PRO_5043868117" description="serine-type D-Ala-D-Ala carboxypeptidase" evidence="16">
    <location>
        <begin position="21"/>
        <end position="404"/>
    </location>
</feature>
<evidence type="ECO:0000256" key="8">
    <source>
        <dbReference type="ARBA" id="ARBA00022801"/>
    </source>
</evidence>
<evidence type="ECO:0000256" key="1">
    <source>
        <dbReference type="ARBA" id="ARBA00003217"/>
    </source>
</evidence>
<evidence type="ECO:0000256" key="10">
    <source>
        <dbReference type="ARBA" id="ARBA00022984"/>
    </source>
</evidence>
<evidence type="ECO:0000256" key="2">
    <source>
        <dbReference type="ARBA" id="ARBA00004752"/>
    </source>
</evidence>
<keyword evidence="10" id="KW-0573">Peptidoglycan synthesis</keyword>
<accession>A0AAW5ALE6</accession>
<sequence>MKKILLSLLISGLLMPTVSAAPTASPNSAAEVSVEAPPAITDPAAPPQISAAAYLVKDLQSGTVLAQSDADKPVNPASLVKMMTAYLVFQALENGALKTDQKLTVSTQGHAAAGSRMFLSPQTPASVDDLLKGMIVQSANDAALTLAEAVGQGSVETFVAQMNQTAQRLGMVHTRFANPTGIGNDNQSSAADLSLLAAALIRDFPQHYPLFSIKSFKYNHIEQPNRNLLLFRDPNVDGLKTGYSESSGYHLAASSKRNGRRIVSVLIGAESTEERAAESGKLLNWALQAFDTAKLYPAGQSLSQIKVYKGSSNTVNIGFLNDAYITVPHDSTGGGSIKPILETEQPVLAPIEKGSVLGKIKIVQNGKTVAEQNVVALESVPEAGWFGRIWDSIVLWFQSLFGNS</sequence>
<keyword evidence="11" id="KW-0961">Cell wall biogenesis/degradation</keyword>
<keyword evidence="9" id="KW-0133">Cell shape</keyword>
<dbReference type="Pfam" id="PF00768">
    <property type="entry name" value="Peptidase_S11"/>
    <property type="match status" value="1"/>
</dbReference>
<evidence type="ECO:0000256" key="13">
    <source>
        <dbReference type="PIRSR" id="PIRSR618044-1"/>
    </source>
</evidence>
<dbReference type="Proteomes" id="UP001201397">
    <property type="component" value="Unassembled WGS sequence"/>
</dbReference>
<dbReference type="EC" id="3.4.16.4" evidence="4"/>
<gene>
    <name evidence="18" type="ORF">L4H06_07080</name>
</gene>
<evidence type="ECO:0000256" key="11">
    <source>
        <dbReference type="ARBA" id="ARBA00023316"/>
    </source>
</evidence>
<feature type="domain" description="Peptidase S11 D-Ala-D-Ala carboxypeptidase A C-terminal" evidence="17">
    <location>
        <begin position="290"/>
        <end position="382"/>
    </location>
</feature>
<feature type="active site" description="Proton acceptor" evidence="13">
    <location>
        <position position="81"/>
    </location>
</feature>
<dbReference type="InterPro" id="IPR037167">
    <property type="entry name" value="Peptidase_S11_C_sf"/>
</dbReference>
<dbReference type="RefSeq" id="WP_237092957.1">
    <property type="nucleotide sequence ID" value="NZ_JAKKDL010000007.1"/>
</dbReference>
<keyword evidence="6" id="KW-0645">Protease</keyword>
<feature type="signal peptide" evidence="16">
    <location>
        <begin position="1"/>
        <end position="20"/>
    </location>
</feature>
<reference evidence="18" key="1">
    <citation type="submission" date="2022-01" db="EMBL/GenBank/DDBJ databases">
        <title>Neisseria sp. ZJ104.</title>
        <authorList>
            <person name="Yang C."/>
        </authorList>
    </citation>
    <scope>NUCLEOTIDE SEQUENCE</scope>
    <source>
        <strain evidence="18">ZJ104</strain>
    </source>
</reference>
<comment type="similarity">
    <text evidence="3 15">Belongs to the peptidase S11 family.</text>
</comment>
<dbReference type="SMART" id="SM00936">
    <property type="entry name" value="PBP5_C"/>
    <property type="match status" value="1"/>
</dbReference>
<comment type="function">
    <text evidence="1">Removes C-terminal D-alanyl residues from sugar-peptide cell wall precursors.</text>
</comment>
<evidence type="ECO:0000256" key="5">
    <source>
        <dbReference type="ARBA" id="ARBA00022645"/>
    </source>
</evidence>
<dbReference type="InterPro" id="IPR001967">
    <property type="entry name" value="Peptidase_S11_N"/>
</dbReference>
<dbReference type="GO" id="GO:0008360">
    <property type="term" value="P:regulation of cell shape"/>
    <property type="evidence" value="ECO:0007669"/>
    <property type="project" value="UniProtKB-KW"/>
</dbReference>
<dbReference type="InterPro" id="IPR015956">
    <property type="entry name" value="Peniciliin-bd_prot_C_sf"/>
</dbReference>
<evidence type="ECO:0000256" key="16">
    <source>
        <dbReference type="SAM" id="SignalP"/>
    </source>
</evidence>
<dbReference type="GO" id="GO:0009252">
    <property type="term" value="P:peptidoglycan biosynthetic process"/>
    <property type="evidence" value="ECO:0007669"/>
    <property type="project" value="UniProtKB-KW"/>
</dbReference>
<dbReference type="PRINTS" id="PR00725">
    <property type="entry name" value="DADACBPTASE1"/>
</dbReference>
<comment type="catalytic activity">
    <reaction evidence="12">
        <text>Preferential cleavage: (Ac)2-L-Lys-D-Ala-|-D-Ala. Also transpeptidation of peptidyl-alanyl moieties that are N-acyl substituents of D-alanine.</text>
        <dbReference type="EC" id="3.4.16.4"/>
    </reaction>
</comment>
<feature type="active site" description="Acyl-ester intermediate" evidence="13">
    <location>
        <position position="78"/>
    </location>
</feature>
<dbReference type="InterPro" id="IPR012907">
    <property type="entry name" value="Peptidase_S11_C"/>
</dbReference>
<evidence type="ECO:0000256" key="14">
    <source>
        <dbReference type="PIRSR" id="PIRSR618044-2"/>
    </source>
</evidence>
<keyword evidence="8" id="KW-0378">Hydrolase</keyword>
<evidence type="ECO:0000256" key="7">
    <source>
        <dbReference type="ARBA" id="ARBA00022729"/>
    </source>
</evidence>
<keyword evidence="5 18" id="KW-0121">Carboxypeptidase</keyword>
<evidence type="ECO:0000259" key="17">
    <source>
        <dbReference type="SMART" id="SM00936"/>
    </source>
</evidence>
<proteinExistence type="inferred from homology"/>
<organism evidence="18 19">
    <name type="scientific">Neisseria lisongii</name>
    <dbReference type="NCBI Taxonomy" id="2912188"/>
    <lineage>
        <taxon>Bacteria</taxon>
        <taxon>Pseudomonadati</taxon>
        <taxon>Pseudomonadota</taxon>
        <taxon>Betaproteobacteria</taxon>
        <taxon>Neisseriales</taxon>
        <taxon>Neisseriaceae</taxon>
        <taxon>Neisseria</taxon>
    </lineage>
</organism>
<dbReference type="EMBL" id="JAKKDL010000007">
    <property type="protein sequence ID" value="MCF7529984.1"/>
    <property type="molecule type" value="Genomic_DNA"/>
</dbReference>
<dbReference type="SUPFAM" id="SSF69189">
    <property type="entry name" value="Penicillin-binding protein associated domain"/>
    <property type="match status" value="1"/>
</dbReference>
<feature type="binding site" evidence="14">
    <location>
        <position position="240"/>
    </location>
    <ligand>
        <name>substrate</name>
    </ligand>
</feature>
<feature type="active site" evidence="13">
    <location>
        <position position="138"/>
    </location>
</feature>
<evidence type="ECO:0000256" key="4">
    <source>
        <dbReference type="ARBA" id="ARBA00012448"/>
    </source>
</evidence>
<evidence type="ECO:0000313" key="19">
    <source>
        <dbReference type="Proteomes" id="UP001201397"/>
    </source>
</evidence>
<keyword evidence="7 16" id="KW-0732">Signal</keyword>
<comment type="caution">
    <text evidence="18">The sequence shown here is derived from an EMBL/GenBank/DDBJ whole genome shotgun (WGS) entry which is preliminary data.</text>
</comment>
<dbReference type="AlphaFoldDB" id="A0AAW5ALE6"/>
<name>A0AAW5ALE6_9NEIS</name>
<dbReference type="Pfam" id="PF07943">
    <property type="entry name" value="PBP5_C"/>
    <property type="match status" value="1"/>
</dbReference>
<dbReference type="GO" id="GO:0009002">
    <property type="term" value="F:serine-type D-Ala-D-Ala carboxypeptidase activity"/>
    <property type="evidence" value="ECO:0007669"/>
    <property type="project" value="UniProtKB-EC"/>
</dbReference>
<evidence type="ECO:0000256" key="3">
    <source>
        <dbReference type="ARBA" id="ARBA00007164"/>
    </source>
</evidence>
<evidence type="ECO:0000256" key="12">
    <source>
        <dbReference type="ARBA" id="ARBA00034000"/>
    </source>
</evidence>
<comment type="pathway">
    <text evidence="2">Cell wall biogenesis; peptidoglycan biosynthesis.</text>
</comment>